<dbReference type="FunFam" id="3.55.40.20:FF:000004">
    <property type="entry name" value="Superoxide dismutase [Fe]"/>
    <property type="match status" value="1"/>
</dbReference>
<dbReference type="PANTHER" id="PTHR43595:SF2">
    <property type="entry name" value="SMALL RIBOSOMAL SUBUNIT PROTEIN MS42"/>
    <property type="match status" value="1"/>
</dbReference>
<evidence type="ECO:0000313" key="10">
    <source>
        <dbReference type="EMBL" id="CAD9010410.1"/>
    </source>
</evidence>
<feature type="signal peptide" evidence="7">
    <location>
        <begin position="1"/>
        <end position="21"/>
    </location>
</feature>
<feature type="domain" description="Manganese/iron superoxide dismutase N-terminal" evidence="8">
    <location>
        <begin position="25"/>
        <end position="124"/>
    </location>
</feature>
<name>A0A7S1NCZ0_9EUGL</name>
<evidence type="ECO:0000256" key="7">
    <source>
        <dbReference type="SAM" id="SignalP"/>
    </source>
</evidence>
<organism evidence="10">
    <name type="scientific">Eutreptiella gymnastica</name>
    <dbReference type="NCBI Taxonomy" id="73025"/>
    <lineage>
        <taxon>Eukaryota</taxon>
        <taxon>Discoba</taxon>
        <taxon>Euglenozoa</taxon>
        <taxon>Euglenida</taxon>
        <taxon>Spirocuta</taxon>
        <taxon>Euglenophyceae</taxon>
        <taxon>Eutreptiales</taxon>
        <taxon>Eutreptiaceae</taxon>
        <taxon>Eutreptiella</taxon>
    </lineage>
</organism>
<feature type="binding site" evidence="5">
    <location>
        <position position="116"/>
    </location>
    <ligand>
        <name>Mn(2+)</name>
        <dbReference type="ChEBI" id="CHEBI:29035"/>
    </ligand>
</feature>
<dbReference type="Gene3D" id="1.10.287.990">
    <property type="entry name" value="Fe,Mn superoxide dismutase (SOD) domain"/>
    <property type="match status" value="1"/>
</dbReference>
<dbReference type="Gene3D" id="3.55.40.20">
    <property type="entry name" value="Iron/manganese superoxide dismutase, C-terminal domain"/>
    <property type="match status" value="1"/>
</dbReference>
<dbReference type="InterPro" id="IPR019833">
    <property type="entry name" value="Mn/Fe_SOD_BS"/>
</dbReference>
<evidence type="ECO:0000259" key="8">
    <source>
        <dbReference type="Pfam" id="PF00081"/>
    </source>
</evidence>
<proteinExistence type="inferred from homology"/>
<dbReference type="InterPro" id="IPR036314">
    <property type="entry name" value="SOD_C_sf"/>
</dbReference>
<dbReference type="PIRSF" id="PIRSF000349">
    <property type="entry name" value="SODismutase"/>
    <property type="match status" value="1"/>
</dbReference>
<evidence type="ECO:0000256" key="6">
    <source>
        <dbReference type="RuleBase" id="RU000414"/>
    </source>
</evidence>
<evidence type="ECO:0000256" key="3">
    <source>
        <dbReference type="ARBA" id="ARBA00022723"/>
    </source>
</evidence>
<dbReference type="InterPro" id="IPR019832">
    <property type="entry name" value="Mn/Fe_SOD_C"/>
</dbReference>
<dbReference type="SUPFAM" id="SSF54719">
    <property type="entry name" value="Fe,Mn superoxide dismutase (SOD), C-terminal domain"/>
    <property type="match status" value="1"/>
</dbReference>
<protein>
    <recommendedName>
        <fullName evidence="2 6">Superoxide dismutase</fullName>
        <ecNumber evidence="2 6">1.15.1.1</ecNumber>
    </recommendedName>
</protein>
<dbReference type="PRINTS" id="PR01703">
    <property type="entry name" value="MNSODISMTASE"/>
</dbReference>
<gene>
    <name evidence="10" type="ORF">EGYM00392_LOCUS21507</name>
</gene>
<keyword evidence="4 6" id="KW-0560">Oxidoreductase</keyword>
<evidence type="ECO:0000256" key="2">
    <source>
        <dbReference type="ARBA" id="ARBA00012682"/>
    </source>
</evidence>
<dbReference type="GO" id="GO:0004784">
    <property type="term" value="F:superoxide dismutase activity"/>
    <property type="evidence" value="ECO:0007669"/>
    <property type="project" value="UniProtKB-EC"/>
</dbReference>
<accession>A0A7S1NCZ0</accession>
<dbReference type="EMBL" id="HBGA01058386">
    <property type="protein sequence ID" value="CAD9010410.1"/>
    <property type="molecule type" value="Transcribed_RNA"/>
</dbReference>
<comment type="similarity">
    <text evidence="1 6">Belongs to the iron/manganese superoxide dismutase family.</text>
</comment>
<dbReference type="GO" id="GO:0005737">
    <property type="term" value="C:cytoplasm"/>
    <property type="evidence" value="ECO:0007669"/>
    <property type="project" value="TreeGrafter"/>
</dbReference>
<dbReference type="InterPro" id="IPR036324">
    <property type="entry name" value="Mn/Fe_SOD_N_sf"/>
</dbReference>
<keyword evidence="3 5" id="KW-0479">Metal-binding</keyword>
<feature type="chain" id="PRO_5031493117" description="Superoxide dismutase" evidence="7">
    <location>
        <begin position="22"/>
        <end position="257"/>
    </location>
</feature>
<dbReference type="SUPFAM" id="SSF46609">
    <property type="entry name" value="Fe,Mn superoxide dismutase (SOD), N-terminal domain"/>
    <property type="match status" value="1"/>
</dbReference>
<dbReference type="GO" id="GO:0046872">
    <property type="term" value="F:metal ion binding"/>
    <property type="evidence" value="ECO:0007669"/>
    <property type="project" value="UniProtKB-KW"/>
</dbReference>
<dbReference type="PANTHER" id="PTHR43595">
    <property type="entry name" value="37S RIBOSOMAL PROTEIN S26, MITOCHONDRIAL"/>
    <property type="match status" value="1"/>
</dbReference>
<evidence type="ECO:0000259" key="9">
    <source>
        <dbReference type="Pfam" id="PF02777"/>
    </source>
</evidence>
<evidence type="ECO:0000256" key="5">
    <source>
        <dbReference type="PIRSR" id="PIRSR000349-1"/>
    </source>
</evidence>
<comment type="function">
    <text evidence="6">Destroys radicals which are normally produced within the cells and which are toxic to biological systems.</text>
</comment>
<dbReference type="InterPro" id="IPR019831">
    <property type="entry name" value="Mn/Fe_SOD_N"/>
</dbReference>
<dbReference type="InterPro" id="IPR001189">
    <property type="entry name" value="Mn/Fe_SOD"/>
</dbReference>
<reference evidence="10" key="1">
    <citation type="submission" date="2021-01" db="EMBL/GenBank/DDBJ databases">
        <authorList>
            <person name="Corre E."/>
            <person name="Pelletier E."/>
            <person name="Niang G."/>
            <person name="Scheremetjew M."/>
            <person name="Finn R."/>
            <person name="Kale V."/>
            <person name="Holt S."/>
            <person name="Cochrane G."/>
            <person name="Meng A."/>
            <person name="Brown T."/>
            <person name="Cohen L."/>
        </authorList>
    </citation>
    <scope>NUCLEOTIDE SEQUENCE</scope>
    <source>
        <strain evidence="10">NIES-381</strain>
    </source>
</reference>
<feature type="domain" description="Manganese/iron superoxide dismutase C-terminal" evidence="9">
    <location>
        <begin position="133"/>
        <end position="234"/>
    </location>
</feature>
<feature type="binding site" evidence="5">
    <location>
        <position position="206"/>
    </location>
    <ligand>
        <name>Mn(2+)</name>
        <dbReference type="ChEBI" id="CHEBI:29035"/>
    </ligand>
</feature>
<sequence length="257" mass="28561">MMRLVLCMGLVCFASLVRVSAEYASLPALPYGYHELEPYIDEATMRIHHQGHHQAYTMKLNGAVAQVRTVAPDLIKDDPQALLAGIADVVRYGHEHGIEGAVLRALRNNLGGYVNHVFFWQCLAPKAGTAPEPSGALLAKIQATWGSIEAFKSAFSETAAALFGSGWAWLVINRKTGDLSIVSTKDQESPLAMSLDPLLGIDLWEHAYYLKYQNKRPQYIQAFFHIINWEFVQRNYQQALSSLVQSSTTADSDVHEL</sequence>
<dbReference type="Pfam" id="PF00081">
    <property type="entry name" value="Sod_Fe_N"/>
    <property type="match status" value="1"/>
</dbReference>
<comment type="catalytic activity">
    <reaction evidence="6">
        <text>2 superoxide + 2 H(+) = H2O2 + O2</text>
        <dbReference type="Rhea" id="RHEA:20696"/>
        <dbReference type="ChEBI" id="CHEBI:15378"/>
        <dbReference type="ChEBI" id="CHEBI:15379"/>
        <dbReference type="ChEBI" id="CHEBI:16240"/>
        <dbReference type="ChEBI" id="CHEBI:18421"/>
        <dbReference type="EC" id="1.15.1.1"/>
    </reaction>
</comment>
<feature type="binding site" evidence="5">
    <location>
        <position position="202"/>
    </location>
    <ligand>
        <name>Mn(2+)</name>
        <dbReference type="ChEBI" id="CHEBI:29035"/>
    </ligand>
</feature>
<dbReference type="EC" id="1.15.1.1" evidence="2 6"/>
<keyword evidence="7" id="KW-0732">Signal</keyword>
<dbReference type="AlphaFoldDB" id="A0A7S1NCZ0"/>
<dbReference type="PROSITE" id="PS00088">
    <property type="entry name" value="SOD_MN"/>
    <property type="match status" value="1"/>
</dbReference>
<evidence type="ECO:0000256" key="1">
    <source>
        <dbReference type="ARBA" id="ARBA00008714"/>
    </source>
</evidence>
<feature type="binding site" evidence="5">
    <location>
        <position position="48"/>
    </location>
    <ligand>
        <name>Mn(2+)</name>
        <dbReference type="ChEBI" id="CHEBI:29035"/>
    </ligand>
</feature>
<dbReference type="Pfam" id="PF02777">
    <property type="entry name" value="Sod_Fe_C"/>
    <property type="match status" value="1"/>
</dbReference>
<evidence type="ECO:0000256" key="4">
    <source>
        <dbReference type="ARBA" id="ARBA00023002"/>
    </source>
</evidence>